<accession>A0A1Q9AIN7</accession>
<evidence type="ECO:0000256" key="2">
    <source>
        <dbReference type="ARBA" id="ARBA00022475"/>
    </source>
</evidence>
<dbReference type="Pfam" id="PF02706">
    <property type="entry name" value="Wzz"/>
    <property type="match status" value="1"/>
</dbReference>
<feature type="region of interest" description="Disordered" evidence="7">
    <location>
        <begin position="153"/>
        <end position="172"/>
    </location>
</feature>
<feature type="transmembrane region" description="Helical" evidence="8">
    <location>
        <begin position="466"/>
        <end position="489"/>
    </location>
</feature>
<evidence type="ECO:0000256" key="3">
    <source>
        <dbReference type="ARBA" id="ARBA00022692"/>
    </source>
</evidence>
<feature type="region of interest" description="Disordered" evidence="7">
    <location>
        <begin position="1"/>
        <end position="41"/>
    </location>
</feature>
<comment type="caution">
    <text evidence="10">The sequence shown here is derived from an EMBL/GenBank/DDBJ whole genome shotgun (WGS) entry which is preliminary data.</text>
</comment>
<evidence type="ECO:0000256" key="7">
    <source>
        <dbReference type="SAM" id="MobiDB-lite"/>
    </source>
</evidence>
<evidence type="ECO:0000256" key="1">
    <source>
        <dbReference type="ARBA" id="ARBA00004651"/>
    </source>
</evidence>
<dbReference type="PANTHER" id="PTHR32309:SF13">
    <property type="entry name" value="FERRIC ENTEROBACTIN TRANSPORT PROTEIN FEPE"/>
    <property type="match status" value="1"/>
</dbReference>
<feature type="compositionally biased region" description="Pro residues" evidence="7">
    <location>
        <begin position="520"/>
        <end position="534"/>
    </location>
</feature>
<reference evidence="10 11" key="1">
    <citation type="submission" date="2016-09" db="EMBL/GenBank/DDBJ databases">
        <title>Rhizobium sp. nov., a novel species isolated from the rice rhizosphere.</title>
        <authorList>
            <person name="Zhao J."/>
            <person name="Zhang X."/>
        </authorList>
    </citation>
    <scope>NUCLEOTIDE SEQUENCE [LARGE SCALE GENOMIC DNA]</scope>
    <source>
        <strain evidence="10 11">MH17</strain>
    </source>
</reference>
<dbReference type="GO" id="GO:0004713">
    <property type="term" value="F:protein tyrosine kinase activity"/>
    <property type="evidence" value="ECO:0007669"/>
    <property type="project" value="TreeGrafter"/>
</dbReference>
<dbReference type="InterPro" id="IPR003856">
    <property type="entry name" value="LPS_length_determ_N"/>
</dbReference>
<keyword evidence="4 8" id="KW-1133">Transmembrane helix</keyword>
<feature type="compositionally biased region" description="Low complexity" evidence="7">
    <location>
        <begin position="503"/>
        <end position="519"/>
    </location>
</feature>
<keyword evidence="2" id="KW-1003">Cell membrane</keyword>
<evidence type="ECO:0000256" key="6">
    <source>
        <dbReference type="SAM" id="Coils"/>
    </source>
</evidence>
<dbReference type="Proteomes" id="UP000186143">
    <property type="component" value="Unassembled WGS sequence"/>
</dbReference>
<keyword evidence="3 8" id="KW-0812">Transmembrane</keyword>
<gene>
    <name evidence="10" type="ORF">BJF92_17090</name>
</gene>
<feature type="region of interest" description="Disordered" evidence="7">
    <location>
        <begin position="503"/>
        <end position="563"/>
    </location>
</feature>
<dbReference type="RefSeq" id="WP_075635149.1">
    <property type="nucleotide sequence ID" value="NZ_MKIO01000030.1"/>
</dbReference>
<keyword evidence="6" id="KW-0175">Coiled coil</keyword>
<feature type="compositionally biased region" description="Low complexity" evidence="7">
    <location>
        <begin position="535"/>
        <end position="545"/>
    </location>
</feature>
<evidence type="ECO:0000256" key="5">
    <source>
        <dbReference type="ARBA" id="ARBA00023136"/>
    </source>
</evidence>
<evidence type="ECO:0000259" key="9">
    <source>
        <dbReference type="Pfam" id="PF02706"/>
    </source>
</evidence>
<name>A0A1Q9AIN7_9HYPH</name>
<feature type="domain" description="Polysaccharide chain length determinant N-terminal" evidence="9">
    <location>
        <begin position="53"/>
        <end position="145"/>
    </location>
</feature>
<organism evidence="10 11">
    <name type="scientific">Xaviernesmea rhizosphaerae</name>
    <dbReference type="NCBI Taxonomy" id="1672749"/>
    <lineage>
        <taxon>Bacteria</taxon>
        <taxon>Pseudomonadati</taxon>
        <taxon>Pseudomonadota</taxon>
        <taxon>Alphaproteobacteria</taxon>
        <taxon>Hyphomicrobiales</taxon>
        <taxon>Rhizobiaceae</taxon>
        <taxon>Rhizobium/Agrobacterium group</taxon>
        <taxon>Xaviernesmea</taxon>
    </lineage>
</organism>
<evidence type="ECO:0000313" key="11">
    <source>
        <dbReference type="Proteomes" id="UP000186143"/>
    </source>
</evidence>
<dbReference type="GO" id="GO:0005886">
    <property type="term" value="C:plasma membrane"/>
    <property type="evidence" value="ECO:0007669"/>
    <property type="project" value="UniProtKB-SubCell"/>
</dbReference>
<feature type="region of interest" description="Disordered" evidence="7">
    <location>
        <begin position="581"/>
        <end position="660"/>
    </location>
</feature>
<proteinExistence type="predicted"/>
<dbReference type="OrthoDB" id="230260at2"/>
<feature type="transmembrane region" description="Helical" evidence="8">
    <location>
        <begin position="68"/>
        <end position="87"/>
    </location>
</feature>
<sequence>MFQSDETNRKRPTRSLLDLAEDDASRAPAATPSPAPQPVAAPEAREAGAAPLIDVVTVFQAIWDFRKLIMVTTILGGLAGIGFAMVAPSHYVSESKLYIDPREVQLTDSDLSKQTLATEGILALVDSQLEVLRSRTVLERVARELGLARDPEFAGKTEAPAEGGSVAENQTEIDPRVLEKLSDALTVGRDPKTFIVTVQVKTRDARKSALIANAIVSAFLDEEQQAQSSFFKRTTNQLDSRLADLRKELDTAEGAVEAYKAKHDIVNVSGQLISDQQLLSLNQQVGEVRNRIAEARAKADLANQIRLNDILSGAFPEEIASPTLQELRKQYAQARSQLSALETSLGPRHPQRLAAAQALESARTEIGNELRRIAASTQTELQRALRTEQDLLQQLATRKTQQLENSSSFIELRELERKANATRAIYESFLKRAGETGEEEKLTSRNIRVIAQAEPALKPTGLSRKIIAVAGLLGGFALGIGFAVLVGLFRSTRALLVAARARPQAAASAPTPARVQADPPAEPPPSPPPPPNPGPFDFGPSGGLPAERAAPAPQAVSRAPTSASVAAERLQAAVTAERLKAAAVSEHSEGPDGHGAKAAAEGAPASLPETKADAVRFAPLRAPDARRDPAPSLAVDTAPEPMPDARDEAGDSNQTGDDAGWMASADHLRAASAARAAARDDAQAGALDFDGLSPEEARAIEPVLKLRADLRRLRARVEDYARTQSSSL</sequence>
<evidence type="ECO:0000313" key="10">
    <source>
        <dbReference type="EMBL" id="OLP55111.1"/>
    </source>
</evidence>
<feature type="compositionally biased region" description="Low complexity" evidence="7">
    <location>
        <begin position="596"/>
        <end position="605"/>
    </location>
</feature>
<protein>
    <recommendedName>
        <fullName evidence="9">Polysaccharide chain length determinant N-terminal domain-containing protein</fullName>
    </recommendedName>
</protein>
<dbReference type="PANTHER" id="PTHR32309">
    <property type="entry name" value="TYROSINE-PROTEIN KINASE"/>
    <property type="match status" value="1"/>
</dbReference>
<evidence type="ECO:0000256" key="4">
    <source>
        <dbReference type="ARBA" id="ARBA00022989"/>
    </source>
</evidence>
<dbReference type="STRING" id="1672749.BJF92_17090"/>
<keyword evidence="5 8" id="KW-0472">Membrane</keyword>
<dbReference type="AlphaFoldDB" id="A0A1Q9AIN7"/>
<evidence type="ECO:0000256" key="8">
    <source>
        <dbReference type="SAM" id="Phobius"/>
    </source>
</evidence>
<feature type="coiled-coil region" evidence="6">
    <location>
        <begin position="235"/>
        <end position="298"/>
    </location>
</feature>
<feature type="compositionally biased region" description="Basic and acidic residues" evidence="7">
    <location>
        <begin position="586"/>
        <end position="595"/>
    </location>
</feature>
<dbReference type="EMBL" id="MKIO01000030">
    <property type="protein sequence ID" value="OLP55111.1"/>
    <property type="molecule type" value="Genomic_DNA"/>
</dbReference>
<comment type="subcellular location">
    <subcellularLocation>
        <location evidence="1">Cell membrane</location>
        <topology evidence="1">Multi-pass membrane protein</topology>
    </subcellularLocation>
</comment>
<dbReference type="InterPro" id="IPR050445">
    <property type="entry name" value="Bact_polysacc_biosynth/exp"/>
</dbReference>